<dbReference type="OMA" id="RTINNQD"/>
<evidence type="ECO:0000259" key="4">
    <source>
        <dbReference type="Pfam" id="PF05368"/>
    </source>
</evidence>
<accession>A0A1X7U3T2</accession>
<dbReference type="PANTHER" id="PTHR42748">
    <property type="entry name" value="NITROGEN METABOLITE REPRESSION PROTEIN NMRA FAMILY MEMBER"/>
    <property type="match status" value="1"/>
</dbReference>
<reference evidence="5" key="1">
    <citation type="submission" date="2017-05" db="UniProtKB">
        <authorList>
            <consortium name="EnsemblMetazoa"/>
        </authorList>
    </citation>
    <scope>IDENTIFICATION</scope>
</reference>
<organism evidence="5">
    <name type="scientific">Amphimedon queenslandica</name>
    <name type="common">Sponge</name>
    <dbReference type="NCBI Taxonomy" id="400682"/>
    <lineage>
        <taxon>Eukaryota</taxon>
        <taxon>Metazoa</taxon>
        <taxon>Porifera</taxon>
        <taxon>Demospongiae</taxon>
        <taxon>Heteroscleromorpha</taxon>
        <taxon>Haplosclerida</taxon>
        <taxon>Niphatidae</taxon>
        <taxon>Amphimedon</taxon>
    </lineage>
</organism>
<dbReference type="eggNOG" id="ENOG502RYAX">
    <property type="taxonomic scope" value="Eukaryota"/>
</dbReference>
<sequence length="298" mass="32325">MAAKPVVFVIGASGTVGSATISALAGKYAETVEIRAGTRDPDKAPDSIKVPGVTIVQATMGEKEQLLDTFKGVDALFIVTPPVQKRALMVMKTAEAAKEAGVKFIMAVSTPPAADPNKAPLFGKEFHEIEVRLSKLGVQYCILRLPGFMENLWGYKATIASQSTFFGPLAPDTLLRTINNQDTGKAAAAILTDYSKHNGKTYGLYSDFYTSTDVAAAFSEALGKEVKYVQVTVEGIVERMRGRMEDWQLEGLKELMTLTKNDDPLLAEQADFDTLKSLTGEEPTTMKEFVKKIAPAFK</sequence>
<dbReference type="Gene3D" id="3.90.25.10">
    <property type="entry name" value="UDP-galactose 4-epimerase, domain 1"/>
    <property type="match status" value="1"/>
</dbReference>
<keyword evidence="2" id="KW-0521">NADP</keyword>
<dbReference type="Gene3D" id="3.40.50.720">
    <property type="entry name" value="NAD(P)-binding Rossmann-like Domain"/>
    <property type="match status" value="1"/>
</dbReference>
<name>A0A1X7U3T2_AMPQE</name>
<comment type="similarity">
    <text evidence="1">Belongs to the NmrA-type oxidoreductase family.</text>
</comment>
<dbReference type="InterPro" id="IPR008030">
    <property type="entry name" value="NmrA-like"/>
</dbReference>
<dbReference type="STRING" id="400682.A0A1X7U3T2"/>
<dbReference type="EnsemblMetazoa" id="Aqu2.1.22333_001">
    <property type="protein sequence ID" value="Aqu2.1.22333_001"/>
    <property type="gene ID" value="Aqu2.1.22333"/>
</dbReference>
<dbReference type="PANTHER" id="PTHR42748:SF18">
    <property type="entry name" value="NMRA-LIKE DOMAIN-CONTAINING PROTEIN"/>
    <property type="match status" value="1"/>
</dbReference>
<dbReference type="SUPFAM" id="SSF51735">
    <property type="entry name" value="NAD(P)-binding Rossmann-fold domains"/>
    <property type="match status" value="1"/>
</dbReference>
<evidence type="ECO:0000256" key="1">
    <source>
        <dbReference type="ARBA" id="ARBA00006328"/>
    </source>
</evidence>
<dbReference type="OrthoDB" id="300709at2759"/>
<proteinExistence type="inferred from homology"/>
<dbReference type="AlphaFoldDB" id="A0A1X7U3T2"/>
<evidence type="ECO:0000313" key="5">
    <source>
        <dbReference type="EnsemblMetazoa" id="Aqu2.1.22333_001"/>
    </source>
</evidence>
<evidence type="ECO:0000256" key="3">
    <source>
        <dbReference type="ARBA" id="ARBA00040296"/>
    </source>
</evidence>
<dbReference type="InParanoid" id="A0A1X7U3T2"/>
<feature type="domain" description="NmrA-like" evidence="4">
    <location>
        <begin position="6"/>
        <end position="289"/>
    </location>
</feature>
<dbReference type="Pfam" id="PF05368">
    <property type="entry name" value="NmrA"/>
    <property type="match status" value="1"/>
</dbReference>
<evidence type="ECO:0000256" key="2">
    <source>
        <dbReference type="ARBA" id="ARBA00022857"/>
    </source>
</evidence>
<protein>
    <recommendedName>
        <fullName evidence="3">NmrA-like family domain-containing protein 1</fullName>
    </recommendedName>
</protein>
<dbReference type="InterPro" id="IPR051164">
    <property type="entry name" value="NmrA-like_oxidored"/>
</dbReference>
<dbReference type="InterPro" id="IPR036291">
    <property type="entry name" value="NAD(P)-bd_dom_sf"/>
</dbReference>